<feature type="domain" description="DUF4365" evidence="1">
    <location>
        <begin position="28"/>
        <end position="155"/>
    </location>
</feature>
<comment type="caution">
    <text evidence="2">The sequence shown here is derived from an EMBL/GenBank/DDBJ whole genome shotgun (WGS) entry which is preliminary data.</text>
</comment>
<sequence length="439" mass="49653">MNAPVKIVAKSKISEWKGLDRIGLLVHGMKCIWREQEKDDVGIDGEIELCRPRSDGDGAIATGKIVKVQSKSGSSFVIRDTDDGFASPVTEKDLYYWRGFNLPVIYIVYHPDDDALYWKDVKAYLRDNPGALTAPHRIEFSKSEDRFDGDAYPALLALCEAAPERVSMDVGETLYTNLLRIERRPEKVWIAPVLPQKQFGFHDRLSGMIPPYVYKGGLIHTLSDPSDGETAFAGVIDAGGVEEVDLEDWIAQGTEYEVDLARLMNSLIHRHLRGIGLSYEKRPRRYFYNRGLAVDAPIQKRWTSARTNRTQPRTVAKHYEYGKLKFFRHQALDYGFERFGDLWAIAIHPQLMFTTDGKRPWEGEAARSYAISARVEEYNDAYLNNILFWAHQMAGGHDRFDLKIGDQAVATASGIPLTAEAAFSIQSNPVPVRKRPKGK</sequence>
<protein>
    <recommendedName>
        <fullName evidence="1">DUF4365 domain-containing protein</fullName>
    </recommendedName>
</protein>
<dbReference type="EMBL" id="BSPL01000017">
    <property type="protein sequence ID" value="GLS71329.1"/>
    <property type="molecule type" value="Genomic_DNA"/>
</dbReference>
<evidence type="ECO:0000313" key="3">
    <source>
        <dbReference type="Proteomes" id="UP001157440"/>
    </source>
</evidence>
<dbReference type="RefSeq" id="WP_238194262.1">
    <property type="nucleotide sequence ID" value="NZ_BPQZ01000001.1"/>
</dbReference>
<dbReference type="InterPro" id="IPR025375">
    <property type="entry name" value="DUF4365"/>
</dbReference>
<evidence type="ECO:0000259" key="1">
    <source>
        <dbReference type="Pfam" id="PF14280"/>
    </source>
</evidence>
<name>A0AA37THZ5_9HYPH</name>
<organism evidence="2 3">
    <name type="scientific">Methylobacterium tardum</name>
    <dbReference type="NCBI Taxonomy" id="374432"/>
    <lineage>
        <taxon>Bacteria</taxon>
        <taxon>Pseudomonadati</taxon>
        <taxon>Pseudomonadota</taxon>
        <taxon>Alphaproteobacteria</taxon>
        <taxon>Hyphomicrobiales</taxon>
        <taxon>Methylobacteriaceae</taxon>
        <taxon>Methylobacterium</taxon>
    </lineage>
</organism>
<proteinExistence type="predicted"/>
<evidence type="ECO:0000313" key="2">
    <source>
        <dbReference type="EMBL" id="GLS71329.1"/>
    </source>
</evidence>
<gene>
    <name evidence="2" type="ORF">GCM10007890_33420</name>
</gene>
<dbReference type="Pfam" id="PF14280">
    <property type="entry name" value="DUF4365"/>
    <property type="match status" value="1"/>
</dbReference>
<dbReference type="AlphaFoldDB" id="A0AA37THZ5"/>
<reference evidence="3" key="1">
    <citation type="journal article" date="2019" name="Int. J. Syst. Evol. Microbiol.">
        <title>The Global Catalogue of Microorganisms (GCM) 10K type strain sequencing project: providing services to taxonomists for standard genome sequencing and annotation.</title>
        <authorList>
            <consortium name="The Broad Institute Genomics Platform"/>
            <consortium name="The Broad Institute Genome Sequencing Center for Infectious Disease"/>
            <person name="Wu L."/>
            <person name="Ma J."/>
        </authorList>
    </citation>
    <scope>NUCLEOTIDE SEQUENCE [LARGE SCALE GENOMIC DNA]</scope>
    <source>
        <strain evidence="3">NBRC 103632</strain>
    </source>
</reference>
<keyword evidence="3" id="KW-1185">Reference proteome</keyword>
<dbReference type="Proteomes" id="UP001157440">
    <property type="component" value="Unassembled WGS sequence"/>
</dbReference>
<accession>A0AA37THZ5</accession>